<feature type="compositionally biased region" description="Basic and acidic residues" evidence="2">
    <location>
        <begin position="517"/>
        <end position="526"/>
    </location>
</feature>
<accession>A0A058ZFU1</accession>
<dbReference type="GO" id="GO:0016787">
    <property type="term" value="F:hydrolase activity"/>
    <property type="evidence" value="ECO:0007669"/>
    <property type="project" value="UniProtKB-KW"/>
</dbReference>
<name>A0A058ZFU1_FONAL</name>
<dbReference type="InterPro" id="IPR038718">
    <property type="entry name" value="SNF2-like_sf"/>
</dbReference>
<evidence type="ECO:0000313" key="5">
    <source>
        <dbReference type="EMBL" id="KCV73260.1"/>
    </source>
</evidence>
<dbReference type="InterPro" id="IPR011011">
    <property type="entry name" value="Znf_FYVE_PHD"/>
</dbReference>
<dbReference type="eggNOG" id="KOG0387">
    <property type="taxonomic scope" value="Eukaryota"/>
</dbReference>
<evidence type="ECO:0000256" key="2">
    <source>
        <dbReference type="SAM" id="MobiDB-lite"/>
    </source>
</evidence>
<dbReference type="STRING" id="691883.A0A058ZFU1"/>
<dbReference type="RefSeq" id="XP_009492961.1">
    <property type="nucleotide sequence ID" value="XM_009494686.1"/>
</dbReference>
<organism evidence="5">
    <name type="scientific">Fonticula alba</name>
    <name type="common">Slime mold</name>
    <dbReference type="NCBI Taxonomy" id="691883"/>
    <lineage>
        <taxon>Eukaryota</taxon>
        <taxon>Rotosphaerida</taxon>
        <taxon>Fonticulaceae</taxon>
        <taxon>Fonticula</taxon>
    </lineage>
</organism>
<dbReference type="InterPro" id="IPR027417">
    <property type="entry name" value="P-loop_NTPase"/>
</dbReference>
<dbReference type="InterPro" id="IPR013083">
    <property type="entry name" value="Znf_RING/FYVE/PHD"/>
</dbReference>
<dbReference type="GO" id="GO:0005634">
    <property type="term" value="C:nucleus"/>
    <property type="evidence" value="ECO:0007669"/>
    <property type="project" value="TreeGrafter"/>
</dbReference>
<dbReference type="Proteomes" id="UP000030693">
    <property type="component" value="Unassembled WGS sequence"/>
</dbReference>
<dbReference type="Pfam" id="PF00271">
    <property type="entry name" value="Helicase_C"/>
    <property type="match status" value="1"/>
</dbReference>
<evidence type="ECO:0000259" key="4">
    <source>
        <dbReference type="PROSITE" id="PS51194"/>
    </source>
</evidence>
<dbReference type="GO" id="GO:0005524">
    <property type="term" value="F:ATP binding"/>
    <property type="evidence" value="ECO:0007669"/>
    <property type="project" value="InterPro"/>
</dbReference>
<sequence>MDDQVIDLLDSDEEARPALRRGRSATASQPPSDPVELSDSGEAEKPVVLLQSTLSFARADEPRAEPLATPRPNAAVALVQSRIGSYFAAGAGAVPESADAAGTGAGPAPGPASAPAPADPNSATPSDLDALAAQGLGVRAANAEEVNQRLWVQAGQRRVYQLEKSVLEAQRDIQFRETSLQTGKMVLENLRQRNALESMVAFEAERVGKQETDLRKRRRALEQMEVHLSEARRMLAAGPPTGSRRLTDMWAGLDGNPPESEFDRQIRTGQMTPMDALRQDRQRQRQQRLERASGLFRPGAAPPPGAGHSRAPPPGPRPPRPGDGAPRALPSEASLARRAGMVRPRPGTPGALPPSKAPRSGRASSPGEKPAAASSRPRLMEVIRAIDERRARGRAAPAPEDSLPLPDSADGMTRIHCQCGAAFAGPSEPIIECTRCLRWSHLACEGLLDEASGPRPGAIHSGFRCSFCLRRMAAGQASSRHARRFADPATGASGTGARQRPGGTLRPDEYSASSDEDAFHLGEGGRSDSGSDLDLDLGEGPRPGRAAGRPAAGPLRRPGARAAGRSSGRSASEAPSDSGSDSSGRSDSEPETEDRDPDDMGCGTGRAAPGRRRVVTKEEDAFPDDRNEASYVERVVRLARVSVLRRLRLLLDIPDARLNRFSPDAYTGVQAVGDALSTGRAAVLPLLTGPDAPPCDPADLADVEALADPGAWNLARALAALGRGQPDDIFIFDEPEFEEGEEGVQAEVEPAERLRVPLDLWEALFDYQRTCLRWLWQLELSKVGGIIGDEMGLGKTVQTASFIHAVQYTFSCLPHDTPAYIRRPTIVVCPATLIKQWARELRLWAPALRVVIFHTSLTAGSSADELRRVFRRVSKLPNTILITTYESLKSHASALLGSRMSRAFLDEGHRIKNPDAAITIACKRLRTPHRVILSGSPIQNRLSELWSLFDFIVPSKLGTLPVFQAQFETPIRLGGFSNATLLQRRTAIRVASVLKDIIKPYLLRRLKADVDLVLPKRTEQVLFCRLADAQRAAYHRFLRGRLLERILDGSVNCLVGVSLLRKICNHPLLETESEDRLDPRRADPQDSGKLAVTMALLQAWSGRGSLSPGSPPAVDSGPAAGPAPPRTLHRALVFAQTRQMLDIIEAAVALGGQPLSADEVAAGGLRPDTPRRGFRYIRMDGTTPVAQRDALVTAFNNETLLARSVSNSGVNPFAESVLARAEQAPEAAGPGADMIGPPEPAFLFLLTTHVGGLGLNLTGADRVLIYDPDWNPATDLQARERAWRLGQRRDVTVIRLLTAGTIEEKIYQRQVFKQLISNRVLKDPNSTNDRAASMAGMLLGSRDMHDLFTLEEDPLPPGGPAGGGSRSDVPTKTESQVDGVLRLDERQYEEAQPTAQSEDNMILQELLNSKDIHASESHDYLIGESSGSNGDLTTVSFTRFHQDEAQRIAEQASRALQESGERIRQAYRTSFNQTEDESPSSVGMPTWTGRFGEAGQPDEPKDTGPVVWLRGGSAGPSAAPGRRNALPPQAAEPPRQSAFDRLRLERQAQHAQRQQQQQQRAGSTGPGAGTAFQREFGTGAGTGVDRTASTFARPDATRGTFAGSALASSTRGRTALAGAGIGPQAHHLARPGSGSRGLSEDDRGRGWAVGSLVSGAGPDDDPYRHPPHQGEGLASDEEGAPGPGASSSSLLSAFRRRRDDAMSSTSVLRTVRVRSAAQPTPSPGEPALAEGALPEILDHFRRQPILSFEDLNAAAAASGAIEGGGQLPSLLARSPEHRLAVQRLFESVSEPVAGAGVGEHDPRVPRMLNREFLP</sequence>
<protein>
    <recommendedName>
        <fullName evidence="7">Adenosinetriphosphatase</fullName>
    </recommendedName>
</protein>
<dbReference type="GO" id="GO:0008094">
    <property type="term" value="F:ATP-dependent activity, acting on DNA"/>
    <property type="evidence" value="ECO:0007669"/>
    <property type="project" value="TreeGrafter"/>
</dbReference>
<feature type="domain" description="Helicase ATP-binding" evidence="3">
    <location>
        <begin position="776"/>
        <end position="955"/>
    </location>
</feature>
<feature type="region of interest" description="Disordered" evidence="2">
    <location>
        <begin position="96"/>
        <end position="126"/>
    </location>
</feature>
<dbReference type="OrthoDB" id="10252227at2759"/>
<dbReference type="InterPro" id="IPR050496">
    <property type="entry name" value="SNF2_RAD54_helicase_repair"/>
</dbReference>
<feature type="compositionally biased region" description="Pro residues" evidence="2">
    <location>
        <begin position="300"/>
        <end position="321"/>
    </location>
</feature>
<feature type="compositionally biased region" description="Low complexity" evidence="2">
    <location>
        <begin position="538"/>
        <end position="585"/>
    </location>
</feature>
<evidence type="ECO:0000259" key="3">
    <source>
        <dbReference type="PROSITE" id="PS51192"/>
    </source>
</evidence>
<dbReference type="InterPro" id="IPR000330">
    <property type="entry name" value="SNF2_N"/>
</dbReference>
<dbReference type="Gene3D" id="3.40.50.300">
    <property type="entry name" value="P-loop containing nucleotide triphosphate hydrolases"/>
    <property type="match status" value="1"/>
</dbReference>
<dbReference type="InterPro" id="IPR049730">
    <property type="entry name" value="SNF2/RAD54-like_C"/>
</dbReference>
<evidence type="ECO:0008006" key="7">
    <source>
        <dbReference type="Google" id="ProtNLM"/>
    </source>
</evidence>
<dbReference type="SUPFAM" id="SSF52540">
    <property type="entry name" value="P-loop containing nucleoside triphosphate hydrolases"/>
    <property type="match status" value="2"/>
</dbReference>
<feature type="compositionally biased region" description="Pro residues" evidence="2">
    <location>
        <begin position="108"/>
        <end position="118"/>
    </location>
</feature>
<dbReference type="PANTHER" id="PTHR45629">
    <property type="entry name" value="SNF2/RAD54 FAMILY MEMBER"/>
    <property type="match status" value="1"/>
</dbReference>
<feature type="compositionally biased region" description="Acidic residues" evidence="2">
    <location>
        <begin position="589"/>
        <end position="599"/>
    </location>
</feature>
<feature type="region of interest" description="Disordered" evidence="2">
    <location>
        <begin position="1"/>
        <end position="46"/>
    </location>
</feature>
<dbReference type="GeneID" id="20525526"/>
<feature type="region of interest" description="Disordered" evidence="2">
    <location>
        <begin position="478"/>
        <end position="619"/>
    </location>
</feature>
<evidence type="ECO:0000256" key="1">
    <source>
        <dbReference type="ARBA" id="ARBA00022801"/>
    </source>
</evidence>
<dbReference type="PROSITE" id="PS51194">
    <property type="entry name" value="HELICASE_CTER"/>
    <property type="match status" value="1"/>
</dbReference>
<reference evidence="5" key="1">
    <citation type="submission" date="2013-04" db="EMBL/GenBank/DDBJ databases">
        <title>The Genome Sequence of Fonticula alba ATCC 38817.</title>
        <authorList>
            <consortium name="The Broad Institute Genomics Platform"/>
            <person name="Russ C."/>
            <person name="Cuomo C."/>
            <person name="Burger G."/>
            <person name="Gray M.W."/>
            <person name="Holland P.W.H."/>
            <person name="King N."/>
            <person name="Lang F.B.F."/>
            <person name="Roger A.J."/>
            <person name="Ruiz-Trillo I."/>
            <person name="Brown M."/>
            <person name="Walker B."/>
            <person name="Young S."/>
            <person name="Zeng Q."/>
            <person name="Gargeya S."/>
            <person name="Fitzgerald M."/>
            <person name="Haas B."/>
            <person name="Abouelleil A."/>
            <person name="Allen A.W."/>
            <person name="Alvarado L."/>
            <person name="Arachchi H.M."/>
            <person name="Berlin A.M."/>
            <person name="Chapman S.B."/>
            <person name="Gainer-Dewar J."/>
            <person name="Goldberg J."/>
            <person name="Griggs A."/>
            <person name="Gujja S."/>
            <person name="Hansen M."/>
            <person name="Howarth C."/>
            <person name="Imamovic A."/>
            <person name="Ireland A."/>
            <person name="Larimer J."/>
            <person name="McCowan C."/>
            <person name="Murphy C."/>
            <person name="Pearson M."/>
            <person name="Poon T.W."/>
            <person name="Priest M."/>
            <person name="Roberts A."/>
            <person name="Saif S."/>
            <person name="Shea T."/>
            <person name="Sisk P."/>
            <person name="Sykes S."/>
            <person name="Wortman J."/>
            <person name="Nusbaum C."/>
            <person name="Birren B."/>
        </authorList>
    </citation>
    <scope>NUCLEOTIDE SEQUENCE [LARGE SCALE GENOMIC DNA]</scope>
    <source>
        <strain evidence="5">ATCC 38817</strain>
    </source>
</reference>
<feature type="domain" description="Helicase C-terminal" evidence="4">
    <location>
        <begin position="1123"/>
        <end position="1331"/>
    </location>
</feature>
<dbReference type="SUPFAM" id="SSF57903">
    <property type="entry name" value="FYVE/PHD zinc finger"/>
    <property type="match status" value="1"/>
</dbReference>
<dbReference type="InterPro" id="IPR001650">
    <property type="entry name" value="Helicase_C-like"/>
</dbReference>
<dbReference type="Pfam" id="PF00176">
    <property type="entry name" value="SNF2-rel_dom"/>
    <property type="match status" value="1"/>
</dbReference>
<evidence type="ECO:0000313" key="6">
    <source>
        <dbReference type="Proteomes" id="UP000030693"/>
    </source>
</evidence>
<feature type="compositionally biased region" description="Acidic residues" evidence="2">
    <location>
        <begin position="1"/>
        <end position="13"/>
    </location>
</feature>
<dbReference type="PANTHER" id="PTHR45629:SF7">
    <property type="entry name" value="DNA EXCISION REPAIR PROTEIN ERCC-6-RELATED"/>
    <property type="match status" value="1"/>
</dbReference>
<feature type="region of interest" description="Disordered" evidence="2">
    <location>
        <begin position="390"/>
        <end position="409"/>
    </location>
</feature>
<feature type="region of interest" description="Disordered" evidence="2">
    <location>
        <begin position="1349"/>
        <end position="1375"/>
    </location>
</feature>
<dbReference type="InterPro" id="IPR014001">
    <property type="entry name" value="Helicase_ATP-bd"/>
</dbReference>
<gene>
    <name evidence="5" type="ORF">H696_00801</name>
</gene>
<dbReference type="Gene3D" id="3.40.50.10810">
    <property type="entry name" value="Tandem AAA-ATPase domain"/>
    <property type="match status" value="1"/>
</dbReference>
<dbReference type="EMBL" id="KB932201">
    <property type="protein sequence ID" value="KCV73260.1"/>
    <property type="molecule type" value="Genomic_DNA"/>
</dbReference>
<feature type="compositionally biased region" description="Low complexity" evidence="2">
    <location>
        <begin position="1549"/>
        <end position="1561"/>
    </location>
</feature>
<dbReference type="SMART" id="SM00487">
    <property type="entry name" value="DEXDc"/>
    <property type="match status" value="1"/>
</dbReference>
<proteinExistence type="predicted"/>
<dbReference type="PROSITE" id="PS51192">
    <property type="entry name" value="HELICASE_ATP_BIND_1"/>
    <property type="match status" value="1"/>
</dbReference>
<dbReference type="GO" id="GO:0006283">
    <property type="term" value="P:transcription-coupled nucleotide-excision repair"/>
    <property type="evidence" value="ECO:0007669"/>
    <property type="project" value="TreeGrafter"/>
</dbReference>
<feature type="compositionally biased region" description="Polar residues" evidence="2">
    <location>
        <begin position="1469"/>
        <end position="1483"/>
    </location>
</feature>
<keyword evidence="1" id="KW-0378">Hydrolase</keyword>
<feature type="region of interest" description="Disordered" evidence="2">
    <location>
        <begin position="1469"/>
        <end position="1689"/>
    </location>
</feature>
<feature type="region of interest" description="Disordered" evidence="2">
    <location>
        <begin position="1103"/>
        <end position="1123"/>
    </location>
</feature>
<feature type="compositionally biased region" description="Basic and acidic residues" evidence="2">
    <location>
        <begin position="277"/>
        <end position="291"/>
    </location>
</feature>
<feature type="compositionally biased region" description="Basic and acidic residues" evidence="2">
    <location>
        <begin position="1538"/>
        <end position="1548"/>
    </location>
</feature>
<dbReference type="FunFam" id="3.40.50.10810:FF:000094">
    <property type="entry name" value="DNA excision repair protein ERCC-6"/>
    <property type="match status" value="1"/>
</dbReference>
<dbReference type="SMART" id="SM00490">
    <property type="entry name" value="HELICc"/>
    <property type="match status" value="1"/>
</dbReference>
<dbReference type="CDD" id="cd18793">
    <property type="entry name" value="SF2_C_SNF"/>
    <property type="match status" value="1"/>
</dbReference>
<dbReference type="Gene3D" id="3.30.40.10">
    <property type="entry name" value="Zinc/RING finger domain, C3HC4 (zinc finger)"/>
    <property type="match status" value="1"/>
</dbReference>
<feature type="region of interest" description="Disordered" evidence="2">
    <location>
        <begin position="237"/>
        <end position="379"/>
    </location>
</feature>
<keyword evidence="6" id="KW-1185">Reference proteome</keyword>